<dbReference type="GO" id="GO:0043800">
    <property type="term" value="F:6-phospho-3-hexuloisomerase activity"/>
    <property type="evidence" value="ECO:0007669"/>
    <property type="project" value="UniProtKB-EC"/>
</dbReference>
<dbReference type="Pfam" id="PF01380">
    <property type="entry name" value="SIS"/>
    <property type="match status" value="1"/>
</dbReference>
<dbReference type="NCBIfam" id="TIGR03127">
    <property type="entry name" value="RuMP_HxlB"/>
    <property type="match status" value="1"/>
</dbReference>
<dbReference type="EMBL" id="CP146256">
    <property type="protein sequence ID" value="XAH75522.1"/>
    <property type="molecule type" value="Genomic_DNA"/>
</dbReference>
<evidence type="ECO:0000313" key="3">
    <source>
        <dbReference type="EMBL" id="XAH75522.1"/>
    </source>
</evidence>
<dbReference type="EC" id="5.3.1.27" evidence="3"/>
<dbReference type="CDD" id="cd05005">
    <property type="entry name" value="SIS_PHI"/>
    <property type="match status" value="1"/>
</dbReference>
<proteinExistence type="inferred from homology"/>
<dbReference type="RefSeq" id="WP_342759088.1">
    <property type="nucleotide sequence ID" value="NZ_CP146256.1"/>
</dbReference>
<evidence type="ECO:0000256" key="1">
    <source>
        <dbReference type="ARBA" id="ARBA00009235"/>
    </source>
</evidence>
<organism evidence="3 4">
    <name type="scientific">Kineothrix sedimenti</name>
    <dbReference type="NCBI Taxonomy" id="3123317"/>
    <lineage>
        <taxon>Bacteria</taxon>
        <taxon>Bacillati</taxon>
        <taxon>Bacillota</taxon>
        <taxon>Clostridia</taxon>
        <taxon>Lachnospirales</taxon>
        <taxon>Lachnospiraceae</taxon>
        <taxon>Kineothrix</taxon>
    </lineage>
</organism>
<dbReference type="Gene3D" id="3.40.50.10490">
    <property type="entry name" value="Glucose-6-phosphate isomerase like protein, domain 1"/>
    <property type="match status" value="1"/>
</dbReference>
<sequence length="218" mass="23419">MKLIFQKSLLYAQLLGTDANIIARIFKGVGIVMNTTEYAKVITQELTATLEKVSSKDGEKLVNMILDAKKILVAGAGRSGFVAKAFAMRLMHMGFDAYVCGETVTPNLEKDDLFIVASGSGETGSLVNMAQKAQIIGAPIATVTICPNGTIGSLAEVAVEIPAPTPKVEVDAGLTSIQPMGSLFEQSCLLFLDAVILRLMEKRHNDSDNMFIRHANLE</sequence>
<gene>
    <name evidence="3" type="primary">hxlB</name>
    <name evidence="3" type="ORF">V6984_07120</name>
</gene>
<keyword evidence="3" id="KW-0413">Isomerase</keyword>
<feature type="domain" description="SIS" evidence="2">
    <location>
        <begin position="61"/>
        <end position="205"/>
    </location>
</feature>
<accession>A0ABZ3F1U8</accession>
<dbReference type="InterPro" id="IPR046348">
    <property type="entry name" value="SIS_dom_sf"/>
</dbReference>
<protein>
    <submittedName>
        <fullName evidence="3">6-phospho-3-hexuloisomerase</fullName>
        <ecNumber evidence="3">5.3.1.27</ecNumber>
    </submittedName>
</protein>
<dbReference type="InterPro" id="IPR001347">
    <property type="entry name" value="SIS_dom"/>
</dbReference>
<dbReference type="Proteomes" id="UP001451571">
    <property type="component" value="Chromosome"/>
</dbReference>
<evidence type="ECO:0000313" key="4">
    <source>
        <dbReference type="Proteomes" id="UP001451571"/>
    </source>
</evidence>
<keyword evidence="4" id="KW-1185">Reference proteome</keyword>
<name>A0ABZ3F1U8_9FIRM</name>
<dbReference type="PANTHER" id="PTHR43443">
    <property type="entry name" value="3-HEXULOSE-6-PHOSPHATE ISOMERASE"/>
    <property type="match status" value="1"/>
</dbReference>
<evidence type="ECO:0000259" key="2">
    <source>
        <dbReference type="PROSITE" id="PS51464"/>
    </source>
</evidence>
<reference evidence="3 4" key="1">
    <citation type="submission" date="2024-02" db="EMBL/GenBank/DDBJ databases">
        <title>Bacterial strain from lacustrine sediment.</title>
        <authorList>
            <person name="Petit C."/>
            <person name="Fadhlaoui K."/>
        </authorList>
    </citation>
    <scope>NUCLEOTIDE SEQUENCE [LARGE SCALE GENOMIC DNA]</scope>
    <source>
        <strain evidence="3 4">IPX-CK</strain>
    </source>
</reference>
<comment type="similarity">
    <text evidence="1">Belongs to the SIS family. PHI subfamily.</text>
</comment>
<dbReference type="PANTHER" id="PTHR43443:SF1">
    <property type="entry name" value="3-HEXULOSE-6-PHOSPHATE ISOMERASE"/>
    <property type="match status" value="1"/>
</dbReference>
<dbReference type="SUPFAM" id="SSF53697">
    <property type="entry name" value="SIS domain"/>
    <property type="match status" value="1"/>
</dbReference>
<dbReference type="InterPro" id="IPR017552">
    <property type="entry name" value="PHI/rmpB"/>
</dbReference>
<dbReference type="PROSITE" id="PS51464">
    <property type="entry name" value="SIS"/>
    <property type="match status" value="1"/>
</dbReference>